<keyword evidence="4" id="KW-0029">Amino-acid transport</keyword>
<dbReference type="SUPFAM" id="SSF53822">
    <property type="entry name" value="Periplasmic binding protein-like I"/>
    <property type="match status" value="1"/>
</dbReference>
<evidence type="ECO:0000313" key="8">
    <source>
        <dbReference type="EMBL" id="MBI3015835.1"/>
    </source>
</evidence>
<keyword evidence="3 6" id="KW-0732">Signal</keyword>
<proteinExistence type="inferred from homology"/>
<evidence type="ECO:0000256" key="3">
    <source>
        <dbReference type="ARBA" id="ARBA00022729"/>
    </source>
</evidence>
<evidence type="ECO:0000256" key="1">
    <source>
        <dbReference type="ARBA" id="ARBA00010062"/>
    </source>
</evidence>
<dbReference type="Gene3D" id="3.40.50.2300">
    <property type="match status" value="1"/>
</dbReference>
<dbReference type="EMBL" id="JACPSX010000239">
    <property type="protein sequence ID" value="MBI3015835.1"/>
    <property type="molecule type" value="Genomic_DNA"/>
</dbReference>
<dbReference type="Pfam" id="PF13458">
    <property type="entry name" value="Peripla_BP_6"/>
    <property type="match status" value="1"/>
</dbReference>
<accession>A0A932M1U0</accession>
<dbReference type="InterPro" id="IPR028081">
    <property type="entry name" value="Leu-bd"/>
</dbReference>
<dbReference type="InterPro" id="IPR028082">
    <property type="entry name" value="Peripla_BP_I"/>
</dbReference>
<evidence type="ECO:0000256" key="2">
    <source>
        <dbReference type="ARBA" id="ARBA00022448"/>
    </source>
</evidence>
<feature type="signal peptide" evidence="6">
    <location>
        <begin position="1"/>
        <end position="25"/>
    </location>
</feature>
<dbReference type="GO" id="GO:0006865">
    <property type="term" value="P:amino acid transport"/>
    <property type="evidence" value="ECO:0007669"/>
    <property type="project" value="UniProtKB-KW"/>
</dbReference>
<comment type="caution">
    <text evidence="8">The sequence shown here is derived from an EMBL/GenBank/DDBJ whole genome shotgun (WGS) entry which is preliminary data.</text>
</comment>
<dbReference type="PANTHER" id="PTHR30483:SF6">
    <property type="entry name" value="PERIPLASMIC BINDING PROTEIN OF ABC TRANSPORTER FOR NATURAL AMINO ACIDS"/>
    <property type="match status" value="1"/>
</dbReference>
<gene>
    <name evidence="8" type="ORF">HYY65_12455</name>
</gene>
<feature type="compositionally biased region" description="Basic and acidic residues" evidence="5">
    <location>
        <begin position="99"/>
        <end position="108"/>
    </location>
</feature>
<protein>
    <submittedName>
        <fullName evidence="8">ABC transporter substrate-binding protein</fullName>
    </submittedName>
</protein>
<name>A0A932M1U0_UNCTE</name>
<dbReference type="InterPro" id="IPR000709">
    <property type="entry name" value="Leu_Ile_Val-bd"/>
</dbReference>
<dbReference type="PANTHER" id="PTHR30483">
    <property type="entry name" value="LEUCINE-SPECIFIC-BINDING PROTEIN"/>
    <property type="match status" value="1"/>
</dbReference>
<sequence>MMKKWIALLSLMVLAVVASPGGAQAQETVKFGFLASLSGPFTIWGVQVRDGMKMAVDELNERGGVLGKKVQLVERDDKNNPNEGITAFRYLVEQERVSGRGNDFERRGPGRLPGGGVPEGPSLPDHVGLP</sequence>
<reference evidence="8" key="1">
    <citation type="submission" date="2020-07" db="EMBL/GenBank/DDBJ databases">
        <title>Huge and variable diversity of episymbiotic CPR bacteria and DPANN archaea in groundwater ecosystems.</title>
        <authorList>
            <person name="He C.Y."/>
            <person name="Keren R."/>
            <person name="Whittaker M."/>
            <person name="Farag I.F."/>
            <person name="Doudna J."/>
            <person name="Cate J.H.D."/>
            <person name="Banfield J.F."/>
        </authorList>
    </citation>
    <scope>NUCLEOTIDE SEQUENCE</scope>
    <source>
        <strain evidence="8">NC_groundwater_717_Ag_S-0.2um_59_8</strain>
    </source>
</reference>
<organism evidence="8 9">
    <name type="scientific">Tectimicrobiota bacterium</name>
    <dbReference type="NCBI Taxonomy" id="2528274"/>
    <lineage>
        <taxon>Bacteria</taxon>
        <taxon>Pseudomonadati</taxon>
        <taxon>Nitrospinota/Tectimicrobiota group</taxon>
        <taxon>Candidatus Tectimicrobiota</taxon>
    </lineage>
</organism>
<dbReference type="PRINTS" id="PR00337">
    <property type="entry name" value="LEUILEVALBP"/>
</dbReference>
<dbReference type="InterPro" id="IPR051010">
    <property type="entry name" value="BCAA_transport"/>
</dbReference>
<feature type="chain" id="PRO_5037598954" evidence="6">
    <location>
        <begin position="26"/>
        <end position="130"/>
    </location>
</feature>
<feature type="region of interest" description="Disordered" evidence="5">
    <location>
        <begin position="99"/>
        <end position="130"/>
    </location>
</feature>
<evidence type="ECO:0000256" key="4">
    <source>
        <dbReference type="ARBA" id="ARBA00022970"/>
    </source>
</evidence>
<comment type="similarity">
    <text evidence="1">Belongs to the leucine-binding protein family.</text>
</comment>
<feature type="domain" description="Leucine-binding protein" evidence="7">
    <location>
        <begin position="28"/>
        <end position="98"/>
    </location>
</feature>
<evidence type="ECO:0000256" key="6">
    <source>
        <dbReference type="SAM" id="SignalP"/>
    </source>
</evidence>
<evidence type="ECO:0000256" key="5">
    <source>
        <dbReference type="SAM" id="MobiDB-lite"/>
    </source>
</evidence>
<dbReference type="AlphaFoldDB" id="A0A932M1U0"/>
<evidence type="ECO:0000313" key="9">
    <source>
        <dbReference type="Proteomes" id="UP000741360"/>
    </source>
</evidence>
<evidence type="ECO:0000259" key="7">
    <source>
        <dbReference type="Pfam" id="PF13458"/>
    </source>
</evidence>
<dbReference type="Proteomes" id="UP000741360">
    <property type="component" value="Unassembled WGS sequence"/>
</dbReference>
<keyword evidence="2" id="KW-0813">Transport</keyword>